<reference evidence="1" key="1">
    <citation type="journal article" date="2014" name="Front. Microbiol.">
        <title>High frequency of phylogenetically diverse reductive dehalogenase-homologous genes in deep subseafloor sedimentary metagenomes.</title>
        <authorList>
            <person name="Kawai M."/>
            <person name="Futagami T."/>
            <person name="Toyoda A."/>
            <person name="Takaki Y."/>
            <person name="Nishi S."/>
            <person name="Hori S."/>
            <person name="Arai W."/>
            <person name="Tsubouchi T."/>
            <person name="Morono Y."/>
            <person name="Uchiyama I."/>
            <person name="Ito T."/>
            <person name="Fujiyama A."/>
            <person name="Inagaki F."/>
            <person name="Takami H."/>
        </authorList>
    </citation>
    <scope>NUCLEOTIDE SEQUENCE</scope>
    <source>
        <strain evidence="1">Expedition CK06-06</strain>
    </source>
</reference>
<proteinExistence type="predicted"/>
<feature type="non-terminal residue" evidence="1">
    <location>
        <position position="32"/>
    </location>
</feature>
<comment type="caution">
    <text evidence="1">The sequence shown here is derived from an EMBL/GenBank/DDBJ whole genome shotgun (WGS) entry which is preliminary data.</text>
</comment>
<dbReference type="AlphaFoldDB" id="X1PVS1"/>
<dbReference type="EMBL" id="BARV01029884">
    <property type="protein sequence ID" value="GAI35049.1"/>
    <property type="molecule type" value="Genomic_DNA"/>
</dbReference>
<evidence type="ECO:0000313" key="1">
    <source>
        <dbReference type="EMBL" id="GAI35049.1"/>
    </source>
</evidence>
<protein>
    <submittedName>
        <fullName evidence="1">Uncharacterized protein</fullName>
    </submittedName>
</protein>
<accession>X1PVS1</accession>
<sequence length="32" mass="3784">MVQLLEENKDWVIGKKIKDIKADSQSILIWIE</sequence>
<gene>
    <name evidence="1" type="ORF">S06H3_47558</name>
</gene>
<name>X1PVS1_9ZZZZ</name>
<organism evidence="1">
    <name type="scientific">marine sediment metagenome</name>
    <dbReference type="NCBI Taxonomy" id="412755"/>
    <lineage>
        <taxon>unclassified sequences</taxon>
        <taxon>metagenomes</taxon>
        <taxon>ecological metagenomes</taxon>
    </lineage>
</organism>